<dbReference type="GO" id="GO:0006313">
    <property type="term" value="P:DNA transposition"/>
    <property type="evidence" value="ECO:0007669"/>
    <property type="project" value="InterPro"/>
</dbReference>
<protein>
    <recommendedName>
        <fullName evidence="1">Transposase IS200-like domain-containing protein</fullName>
    </recommendedName>
</protein>
<dbReference type="PANTHER" id="PTHR34322:SF2">
    <property type="entry name" value="TRANSPOSASE IS200-LIKE DOMAIN-CONTAINING PROTEIN"/>
    <property type="match status" value="1"/>
</dbReference>
<dbReference type="STRING" id="478744.SAMN05444359_10715"/>
<reference evidence="3" key="1">
    <citation type="submission" date="2016-10" db="EMBL/GenBank/DDBJ databases">
        <authorList>
            <person name="Varghese N."/>
            <person name="Submissions S."/>
        </authorList>
    </citation>
    <scope>NUCLEOTIDE SEQUENCE [LARGE SCALE GENOMIC DNA]</scope>
    <source>
        <strain evidence="3">DSM 24740</strain>
    </source>
</reference>
<dbReference type="Gene3D" id="3.30.70.1290">
    <property type="entry name" value="Transposase IS200-like"/>
    <property type="match status" value="1"/>
</dbReference>
<dbReference type="EMBL" id="FOFB01000007">
    <property type="protein sequence ID" value="SEQ22962.1"/>
    <property type="molecule type" value="Genomic_DNA"/>
</dbReference>
<feature type="domain" description="Transposase IS200-like" evidence="1">
    <location>
        <begin position="10"/>
        <end position="135"/>
    </location>
</feature>
<proteinExistence type="predicted"/>
<dbReference type="SUPFAM" id="SSF143422">
    <property type="entry name" value="Transposase IS200-like"/>
    <property type="match status" value="1"/>
</dbReference>
<name>A0A1H9EBP3_9BACT</name>
<dbReference type="OrthoDB" id="9788881at2"/>
<sequence>MPEQPKLLIQPGKYYHIYNRGVNCRTIFQDGADYARFLFYVEKYMAPVGKTYAYALPENHFHLLISTYPKEVLPHFLLKDKLVLGRTFGHIQNAYAKYFNHKYKTVSGLFEKGFERKEVTSQSYFTTLVLYLHRNGVKHKLADDIYAYPWSSLQELNNQFRETFLSRQETWAKFGGRASFIAAHDLLDVKLLDMSFEFEEDF</sequence>
<evidence type="ECO:0000313" key="2">
    <source>
        <dbReference type="EMBL" id="SEQ22962.1"/>
    </source>
</evidence>
<dbReference type="InterPro" id="IPR036515">
    <property type="entry name" value="Transposase_17_sf"/>
</dbReference>
<dbReference type="RefSeq" id="WP_090167043.1">
    <property type="nucleotide sequence ID" value="NZ_FOFB01000007.1"/>
</dbReference>
<dbReference type="InParanoid" id="A0A1H9EBP3"/>
<dbReference type="InterPro" id="IPR002686">
    <property type="entry name" value="Transposase_17"/>
</dbReference>
<dbReference type="SMART" id="SM01321">
    <property type="entry name" value="Y1_Tnp"/>
    <property type="match status" value="1"/>
</dbReference>
<dbReference type="PANTHER" id="PTHR34322">
    <property type="entry name" value="TRANSPOSASE, Y1_TNP DOMAIN-CONTAINING"/>
    <property type="match status" value="1"/>
</dbReference>
<evidence type="ECO:0000313" key="3">
    <source>
        <dbReference type="Proteomes" id="UP000199021"/>
    </source>
</evidence>
<dbReference type="GO" id="GO:0003677">
    <property type="term" value="F:DNA binding"/>
    <property type="evidence" value="ECO:0007669"/>
    <property type="project" value="InterPro"/>
</dbReference>
<gene>
    <name evidence="2" type="ORF">SAMN05444359_10715</name>
</gene>
<dbReference type="AlphaFoldDB" id="A0A1H9EBP3"/>
<dbReference type="Proteomes" id="UP000199021">
    <property type="component" value="Unassembled WGS sequence"/>
</dbReference>
<keyword evidence="3" id="KW-1185">Reference proteome</keyword>
<organism evidence="2 3">
    <name type="scientific">Neolewinella agarilytica</name>
    <dbReference type="NCBI Taxonomy" id="478744"/>
    <lineage>
        <taxon>Bacteria</taxon>
        <taxon>Pseudomonadati</taxon>
        <taxon>Bacteroidota</taxon>
        <taxon>Saprospiria</taxon>
        <taxon>Saprospirales</taxon>
        <taxon>Lewinellaceae</taxon>
        <taxon>Neolewinella</taxon>
    </lineage>
</organism>
<evidence type="ECO:0000259" key="1">
    <source>
        <dbReference type="SMART" id="SM01321"/>
    </source>
</evidence>
<dbReference type="GO" id="GO:0004803">
    <property type="term" value="F:transposase activity"/>
    <property type="evidence" value="ECO:0007669"/>
    <property type="project" value="InterPro"/>
</dbReference>
<accession>A0A1H9EBP3</accession>